<protein>
    <submittedName>
        <fullName evidence="1">Uncharacterized protein</fullName>
    </submittedName>
</protein>
<name>A0ACB6RT31_9PLEO</name>
<dbReference type="EMBL" id="MU006733">
    <property type="protein sequence ID" value="KAF2624067.1"/>
    <property type="molecule type" value="Genomic_DNA"/>
</dbReference>
<evidence type="ECO:0000313" key="1">
    <source>
        <dbReference type="EMBL" id="KAF2624067.1"/>
    </source>
</evidence>
<dbReference type="Proteomes" id="UP000799754">
    <property type="component" value="Unassembled WGS sequence"/>
</dbReference>
<accession>A0ACB6RT31</accession>
<evidence type="ECO:0000313" key="2">
    <source>
        <dbReference type="Proteomes" id="UP000799754"/>
    </source>
</evidence>
<gene>
    <name evidence="1" type="ORF">BU25DRAFT_166430</name>
</gene>
<keyword evidence="2" id="KW-1185">Reference proteome</keyword>
<sequence length="749" mass="85768">MHLIPCSYMSHLLCIEGLEGRKNNAPVSTMSPRKESLSKAGLRQITSAHGIRFEGPTPPGDWPDECKNHFQVIRSLQFLPYEKYRDNEQVPCSRREKFQKRVRNLRDSVRDLLNDENPCEDSWRKLEGLVFERFERPVICGKCGNELSKSDYEAKCLNRENQIELDAKRNARKFCACRHKRPHEQIKDPDEERGKIFCSVNGEPITHVSGDNLENSKISMRPDLVIGLRASPYIARSESHFPAKGRNKLLLPFLVLEAKKEKNAPGFRAIQYQTAFPVRRFLKAQADMDSRDSSCEPCLVWFFAYQGEQWRLHAGTIDRDKVRVFDLWQGTIQSQDGALQLLLIVDYIWSWARDVYRPTIRKLISNSPTSFRGVSPVSTDRFRHSVSLCPLTSSTPTSQDPDQMQTDEIVVATNGLCQPQAWEVAALPDASCHTFLRWAVGHEMSPSWTGLGSIRHSNLVHFEFRCYNLAIDVATTEEMSMAEEDLSLYSTLCSYAVTISPEQLYEIAAIWTTRFPSTPGFQSASAMRATFFVQTYCDQSTWQIKRVLNCIIWAVNNHDTPTEYDAGDLLKAMLQIRNIHGRESVYIALQDTGLVLQHTEHDQSLNWESFAQAGLSDTAVDTLRGLRAEVRVADIVLQRVSHDAQLLWVERSPHDQYRCVSTPWEQDTRSGDSMLAIRSPLWPLTCPKFCLFVLPEVHDESSGGLHRLLEEAMSLRNFYVHVDHQWGREDTRLLRQWRKALSSEKTIVA</sequence>
<organism evidence="1 2">
    <name type="scientific">Macroventuria anomochaeta</name>
    <dbReference type="NCBI Taxonomy" id="301207"/>
    <lineage>
        <taxon>Eukaryota</taxon>
        <taxon>Fungi</taxon>
        <taxon>Dikarya</taxon>
        <taxon>Ascomycota</taxon>
        <taxon>Pezizomycotina</taxon>
        <taxon>Dothideomycetes</taxon>
        <taxon>Pleosporomycetidae</taxon>
        <taxon>Pleosporales</taxon>
        <taxon>Pleosporineae</taxon>
        <taxon>Didymellaceae</taxon>
        <taxon>Macroventuria</taxon>
    </lineage>
</organism>
<reference evidence="1" key="1">
    <citation type="journal article" date="2020" name="Stud. Mycol.">
        <title>101 Dothideomycetes genomes: a test case for predicting lifestyles and emergence of pathogens.</title>
        <authorList>
            <person name="Haridas S."/>
            <person name="Albert R."/>
            <person name="Binder M."/>
            <person name="Bloem J."/>
            <person name="Labutti K."/>
            <person name="Salamov A."/>
            <person name="Andreopoulos B."/>
            <person name="Baker S."/>
            <person name="Barry K."/>
            <person name="Bills G."/>
            <person name="Bluhm B."/>
            <person name="Cannon C."/>
            <person name="Castanera R."/>
            <person name="Culley D."/>
            <person name="Daum C."/>
            <person name="Ezra D."/>
            <person name="Gonzalez J."/>
            <person name="Henrissat B."/>
            <person name="Kuo A."/>
            <person name="Liang C."/>
            <person name="Lipzen A."/>
            <person name="Lutzoni F."/>
            <person name="Magnuson J."/>
            <person name="Mondo S."/>
            <person name="Nolan M."/>
            <person name="Ohm R."/>
            <person name="Pangilinan J."/>
            <person name="Park H.-J."/>
            <person name="Ramirez L."/>
            <person name="Alfaro M."/>
            <person name="Sun H."/>
            <person name="Tritt A."/>
            <person name="Yoshinaga Y."/>
            <person name="Zwiers L.-H."/>
            <person name="Turgeon B."/>
            <person name="Goodwin S."/>
            <person name="Spatafora J."/>
            <person name="Crous P."/>
            <person name="Grigoriev I."/>
        </authorList>
    </citation>
    <scope>NUCLEOTIDE SEQUENCE</scope>
    <source>
        <strain evidence="1">CBS 525.71</strain>
    </source>
</reference>
<comment type="caution">
    <text evidence="1">The sequence shown here is derived from an EMBL/GenBank/DDBJ whole genome shotgun (WGS) entry which is preliminary data.</text>
</comment>
<proteinExistence type="predicted"/>